<dbReference type="PANTHER" id="PTHR22589">
    <property type="entry name" value="CARNITINE O-ACYLTRANSFERASE"/>
    <property type="match status" value="1"/>
</dbReference>
<comment type="similarity">
    <text evidence="1 5">Belongs to the carnitine/choline acetyltransferase family.</text>
</comment>
<evidence type="ECO:0000256" key="1">
    <source>
        <dbReference type="ARBA" id="ARBA00005232"/>
    </source>
</evidence>
<keyword evidence="3 5" id="KW-0012">Acyltransferase</keyword>
<dbReference type="GO" id="GO:0005739">
    <property type="term" value="C:mitochondrion"/>
    <property type="evidence" value="ECO:0007669"/>
    <property type="project" value="TreeGrafter"/>
</dbReference>
<dbReference type="InterPro" id="IPR039551">
    <property type="entry name" value="Cho/carn_acyl_trans"/>
</dbReference>
<dbReference type="InterPro" id="IPR023213">
    <property type="entry name" value="CAT-like_dom_sf"/>
</dbReference>
<name>A0A1I8AZ67_MELHA</name>
<dbReference type="GO" id="GO:0004095">
    <property type="term" value="F:carnitine O-palmitoyltransferase activity"/>
    <property type="evidence" value="ECO:0007669"/>
    <property type="project" value="TreeGrafter"/>
</dbReference>
<dbReference type="Pfam" id="PF00755">
    <property type="entry name" value="Carn_acyltransf"/>
    <property type="match status" value="1"/>
</dbReference>
<dbReference type="WBParaSite" id="MhA1_Contig108.frz3.gene17">
    <property type="protein sequence ID" value="MhA1_Contig108.frz3.gene17"/>
    <property type="gene ID" value="MhA1_Contig108.frz3.gene17"/>
</dbReference>
<evidence type="ECO:0000256" key="3">
    <source>
        <dbReference type="ARBA" id="ARBA00023315"/>
    </source>
</evidence>
<evidence type="ECO:0000256" key="5">
    <source>
        <dbReference type="RuleBase" id="RU003801"/>
    </source>
</evidence>
<evidence type="ECO:0000259" key="6">
    <source>
        <dbReference type="Pfam" id="PF00755"/>
    </source>
</evidence>
<dbReference type="OMA" id="HILVMRR"/>
<dbReference type="SUPFAM" id="SSF52777">
    <property type="entry name" value="CoA-dependent acyltransferases"/>
    <property type="match status" value="2"/>
</dbReference>
<evidence type="ECO:0000313" key="7">
    <source>
        <dbReference type="Proteomes" id="UP000095281"/>
    </source>
</evidence>
<dbReference type="InterPro" id="IPR042231">
    <property type="entry name" value="Cho/carn_acyl_trans_2"/>
</dbReference>
<dbReference type="InterPro" id="IPR000542">
    <property type="entry name" value="Carn_acyl_trans"/>
</dbReference>
<keyword evidence="2 5" id="KW-0808">Transferase</keyword>
<dbReference type="Proteomes" id="UP000095281">
    <property type="component" value="Unplaced"/>
</dbReference>
<dbReference type="PROSITE" id="PS00440">
    <property type="entry name" value="ACYLTRANSF_C_2"/>
    <property type="match status" value="1"/>
</dbReference>
<protein>
    <submittedName>
        <fullName evidence="8">Carn_acyltransf domain-containing protein</fullName>
    </submittedName>
</protein>
<feature type="domain" description="Choline/carnitine acyltransferase" evidence="6">
    <location>
        <begin position="23"/>
        <end position="620"/>
    </location>
</feature>
<dbReference type="PANTHER" id="PTHR22589:SF16">
    <property type="entry name" value="CARNITINE O-PALMITOYLTRANSFERASE 2, MITOCHONDRIAL"/>
    <property type="match status" value="1"/>
</dbReference>
<dbReference type="AlphaFoldDB" id="A0A1I8AZ67"/>
<sequence>MNRTPCNIFAFNNVYRQKSLRRLPIPKLENSCKRYLDAVRAIYSENEAKEMEGLINQFMKGEGPELHKALLDYDHQHPDTSYISEPWFDMYLSARVPCPVNYNPFMMFAPDPDVLYNNQLIRATNFIISCGRFKRSLDAEILAPEVFHLNPAKSGKPSVQKFWSLLPQSISWFGAVAFKAFPLDMSQYKSLFGGCRIPQRGKDKLSLRIDSKHFVVARKGTFYSVDLFNENGELHSPDCIYSSLHKILNTSSSYENEESSFVGSLTTLDRDTWADTRKELINLDQQNLHSLNTLEDALFLLCFDELGSTDPDRLVRSLLCGDDGRNRWFDKCFQLIVDGNGQTTINFEHSWGDGVAVLRLMEEILKDTVANRFVSVGKQADTAKAGETKRLEWKLNNSLRTKIRKASEQHVKRCDDLGFDFIEHKKLTKEEIKSARLSPDAIMQLGMQLAFHSIYGEFVPTYESCSTAAFLKGRTECMRSATIATKEAVLAFEKGNKSPQEMIGLIKKCSDMHSQLIKEASLGQGFDRHFFGLKHTARRLNRSIENIPIFNHPIYQRIMSHFVLSTSTLSTETIYFGGFGPVVEDGFGVGYNVTDQKLGAAVTCYKSQKRNASEFCRALDEGLNKIKNVIEHKGK</sequence>
<organism evidence="7 8">
    <name type="scientific">Meloidogyne hapla</name>
    <name type="common">Root-knot nematode worm</name>
    <dbReference type="NCBI Taxonomy" id="6305"/>
    <lineage>
        <taxon>Eukaryota</taxon>
        <taxon>Metazoa</taxon>
        <taxon>Ecdysozoa</taxon>
        <taxon>Nematoda</taxon>
        <taxon>Chromadorea</taxon>
        <taxon>Rhabditida</taxon>
        <taxon>Tylenchina</taxon>
        <taxon>Tylenchomorpha</taxon>
        <taxon>Tylenchoidea</taxon>
        <taxon>Meloidogynidae</taxon>
        <taxon>Meloidogyninae</taxon>
        <taxon>Meloidogyne</taxon>
    </lineage>
</organism>
<dbReference type="Gene3D" id="3.30.559.70">
    <property type="entry name" value="Choline/Carnitine o-acyltransferase, domain 2"/>
    <property type="match status" value="1"/>
</dbReference>
<feature type="active site" description="Proton acceptor" evidence="4">
    <location>
        <position position="349"/>
    </location>
</feature>
<dbReference type="Gene3D" id="3.30.559.10">
    <property type="entry name" value="Chloramphenicol acetyltransferase-like domain"/>
    <property type="match status" value="1"/>
</dbReference>
<evidence type="ECO:0000256" key="2">
    <source>
        <dbReference type="ARBA" id="ARBA00022679"/>
    </source>
</evidence>
<evidence type="ECO:0000256" key="4">
    <source>
        <dbReference type="PIRSR" id="PIRSR600542-1"/>
    </source>
</evidence>
<keyword evidence="7" id="KW-1185">Reference proteome</keyword>
<evidence type="ECO:0000313" key="8">
    <source>
        <dbReference type="WBParaSite" id="MhA1_Contig108.frz3.gene17"/>
    </source>
</evidence>
<accession>A0A1I8AZ67</accession>
<reference evidence="8" key="1">
    <citation type="submission" date="2016-11" db="UniProtKB">
        <authorList>
            <consortium name="WormBaseParasite"/>
        </authorList>
    </citation>
    <scope>IDENTIFICATION</scope>
</reference>
<proteinExistence type="inferred from homology"/>
<dbReference type="GO" id="GO:0006635">
    <property type="term" value="P:fatty acid beta-oxidation"/>
    <property type="evidence" value="ECO:0007669"/>
    <property type="project" value="TreeGrafter"/>
</dbReference>